<protein>
    <recommendedName>
        <fullName evidence="1">DUF4371 domain-containing protein</fullName>
    </recommendedName>
</protein>
<dbReference type="GeneID" id="103307985"/>
<dbReference type="Pfam" id="PF14291">
    <property type="entry name" value="DUF4371"/>
    <property type="match status" value="1"/>
</dbReference>
<dbReference type="InterPro" id="IPR012337">
    <property type="entry name" value="RNaseH-like_sf"/>
</dbReference>
<dbReference type="PANTHER" id="PTHR45749:SF21">
    <property type="entry name" value="DUF4371 DOMAIN-CONTAINING PROTEIN"/>
    <property type="match status" value="1"/>
</dbReference>
<evidence type="ECO:0000259" key="1">
    <source>
        <dbReference type="Pfam" id="PF14291"/>
    </source>
</evidence>
<dbReference type="EnsemblMetazoa" id="XM_008180552.1">
    <property type="protein sequence ID" value="XP_008178774.1"/>
    <property type="gene ID" value="LOC103307985"/>
</dbReference>
<reference evidence="3" key="1">
    <citation type="submission" date="2010-06" db="EMBL/GenBank/DDBJ databases">
        <authorList>
            <person name="Jiang H."/>
            <person name="Abraham K."/>
            <person name="Ali S."/>
            <person name="Alsbrooks S.L."/>
            <person name="Anim B.N."/>
            <person name="Anosike U.S."/>
            <person name="Attaway T."/>
            <person name="Bandaranaike D.P."/>
            <person name="Battles P.K."/>
            <person name="Bell S.N."/>
            <person name="Bell A.V."/>
            <person name="Beltran B."/>
            <person name="Bickham C."/>
            <person name="Bustamante Y."/>
            <person name="Caleb T."/>
            <person name="Canada A."/>
            <person name="Cardenas V."/>
            <person name="Carter K."/>
            <person name="Chacko J."/>
            <person name="Chandrabose M.N."/>
            <person name="Chavez D."/>
            <person name="Chavez A."/>
            <person name="Chen L."/>
            <person name="Chu H.-S."/>
            <person name="Claassen K.J."/>
            <person name="Cockrell R."/>
            <person name="Collins M."/>
            <person name="Cooper J.A."/>
            <person name="Cree A."/>
            <person name="Curry S.M."/>
            <person name="Da Y."/>
            <person name="Dao M.D."/>
            <person name="Das B."/>
            <person name="Davila M.-L."/>
            <person name="Davy-Carroll L."/>
            <person name="Denson S."/>
            <person name="Dinh H."/>
            <person name="Ebong V.E."/>
            <person name="Edwards J.R."/>
            <person name="Egan A."/>
            <person name="El-Daye J."/>
            <person name="Escobedo L."/>
            <person name="Fernandez S."/>
            <person name="Fernando P.R."/>
            <person name="Flagg N."/>
            <person name="Forbes L.D."/>
            <person name="Fowler R.G."/>
            <person name="Fu Q."/>
            <person name="Gabisi R.A."/>
            <person name="Ganer J."/>
            <person name="Garbino Pronczuk A."/>
            <person name="Garcia R.M."/>
            <person name="Garner T."/>
            <person name="Garrett T.E."/>
            <person name="Gonzalez D.A."/>
            <person name="Hamid H."/>
            <person name="Hawkins E.S."/>
            <person name="Hirani K."/>
            <person name="Hogues M.E."/>
            <person name="Hollins B."/>
            <person name="Hsiao C.-H."/>
            <person name="Jabil R."/>
            <person name="James M.L."/>
            <person name="Jhangiani S.N."/>
            <person name="Johnson B."/>
            <person name="Johnson Q."/>
            <person name="Joshi V."/>
            <person name="Kalu J.B."/>
            <person name="Kam C."/>
            <person name="Kashfia A."/>
            <person name="Keebler J."/>
            <person name="Kisamo H."/>
            <person name="Kovar C.L."/>
            <person name="Lago L.A."/>
            <person name="Lai C.-Y."/>
            <person name="Laidlaw J."/>
            <person name="Lara F."/>
            <person name="Le T.-K."/>
            <person name="Lee S.L."/>
            <person name="Legall F.H."/>
            <person name="Lemon S.J."/>
            <person name="Lewis L.R."/>
            <person name="Li B."/>
            <person name="Liu Y."/>
            <person name="Liu Y.-S."/>
            <person name="Lopez J."/>
            <person name="Lozado R.J."/>
            <person name="Lu J."/>
            <person name="Madu R.C."/>
            <person name="Maheshwari M."/>
            <person name="Maheshwari R."/>
            <person name="Malloy K."/>
            <person name="Martinez E."/>
            <person name="Mathew T."/>
            <person name="Mercado I.C."/>
            <person name="Mercado C."/>
            <person name="Meyer B."/>
            <person name="Montgomery K."/>
            <person name="Morgan M.B."/>
            <person name="Munidasa M."/>
            <person name="Nazareth L.V."/>
            <person name="Nelson J."/>
            <person name="Ng B.M."/>
            <person name="Nguyen N.B."/>
            <person name="Nguyen P.Q."/>
            <person name="Nguyen T."/>
            <person name="Obregon M."/>
            <person name="Okwuonu G.O."/>
            <person name="Onwere C.G."/>
            <person name="Orozco G."/>
            <person name="Parra A."/>
            <person name="Patel S."/>
            <person name="Patil S."/>
            <person name="Perez A."/>
            <person name="Perez Y."/>
            <person name="Pham C."/>
            <person name="Primus E.L."/>
            <person name="Pu L.-L."/>
            <person name="Puazo M."/>
            <person name="Qin X."/>
            <person name="Quiroz J.B."/>
            <person name="Reese J."/>
            <person name="Richards S."/>
            <person name="Rives C.M."/>
            <person name="Robberts R."/>
            <person name="Ruiz S.J."/>
            <person name="Ruiz M.J."/>
            <person name="Santibanez J."/>
            <person name="Schneider B.W."/>
            <person name="Sisson I."/>
            <person name="Smith M."/>
            <person name="Sodergren E."/>
            <person name="Song X.-Z."/>
            <person name="Song B.B."/>
            <person name="Summersgill H."/>
            <person name="Thelus R."/>
            <person name="Thornton R.D."/>
            <person name="Trejos Z.Y."/>
            <person name="Usmani K."/>
            <person name="Vattathil S."/>
            <person name="Villasana D."/>
            <person name="Walker D.L."/>
            <person name="Wang S."/>
            <person name="Wang K."/>
            <person name="White C.S."/>
            <person name="Williams A.C."/>
            <person name="Williamson J."/>
            <person name="Wilson K."/>
            <person name="Woghiren I.O."/>
            <person name="Woodworth J.R."/>
            <person name="Worley K.C."/>
            <person name="Wright R.A."/>
            <person name="Wu W."/>
            <person name="Young L."/>
            <person name="Zhang L."/>
            <person name="Zhang J."/>
            <person name="Zhu Y."/>
            <person name="Muzny D.M."/>
            <person name="Weinstock G."/>
            <person name="Gibbs R.A."/>
        </authorList>
    </citation>
    <scope>NUCLEOTIDE SEQUENCE [LARGE SCALE GENOMIC DNA]</scope>
    <source>
        <strain evidence="3">LSR1</strain>
    </source>
</reference>
<dbReference type="PANTHER" id="PTHR45749">
    <property type="match status" value="1"/>
</dbReference>
<dbReference type="KEGG" id="api:103307985"/>
<reference evidence="2" key="2">
    <citation type="submission" date="2022-06" db="UniProtKB">
        <authorList>
            <consortium name="EnsemblMetazoa"/>
        </authorList>
    </citation>
    <scope>IDENTIFICATION</scope>
</reference>
<dbReference type="Proteomes" id="UP000007819">
    <property type="component" value="Chromosome A1"/>
</dbReference>
<keyword evidence="3" id="KW-1185">Reference proteome</keyword>
<feature type="domain" description="DUF4371" evidence="1">
    <location>
        <begin position="9"/>
        <end position="140"/>
    </location>
</feature>
<evidence type="ECO:0000313" key="3">
    <source>
        <dbReference type="Proteomes" id="UP000007819"/>
    </source>
</evidence>
<dbReference type="InterPro" id="IPR025398">
    <property type="entry name" value="DUF4371"/>
</dbReference>
<evidence type="ECO:0000313" key="2">
    <source>
        <dbReference type="EnsemblMetazoa" id="XP_008178774.1"/>
    </source>
</evidence>
<organism evidence="2 3">
    <name type="scientific">Acyrthosiphon pisum</name>
    <name type="common">Pea aphid</name>
    <dbReference type="NCBI Taxonomy" id="7029"/>
    <lineage>
        <taxon>Eukaryota</taxon>
        <taxon>Metazoa</taxon>
        <taxon>Ecdysozoa</taxon>
        <taxon>Arthropoda</taxon>
        <taxon>Hexapoda</taxon>
        <taxon>Insecta</taxon>
        <taxon>Pterygota</taxon>
        <taxon>Neoptera</taxon>
        <taxon>Paraneoptera</taxon>
        <taxon>Hemiptera</taxon>
        <taxon>Sternorrhyncha</taxon>
        <taxon>Aphidomorpha</taxon>
        <taxon>Aphidoidea</taxon>
        <taxon>Aphididae</taxon>
        <taxon>Macrosiphini</taxon>
        <taxon>Acyrthosiphon</taxon>
    </lineage>
</organism>
<dbReference type="OrthoDB" id="6627081at2759"/>
<dbReference type="RefSeq" id="XP_008178774.1">
    <property type="nucleotide sequence ID" value="XM_008180552.1"/>
</dbReference>
<accession>A0A8R2B297</accession>
<dbReference type="AlphaFoldDB" id="A0A8R2B297"/>
<sequence>MNRQVITELVDIVLYLARHNLAFRGHTDTGIPNTQNGNFKDLVILMAKNSIPLSEHIHKIESSGKKEYSFLTWQRQNQLIESISEEISLQIQLAIKKSHMFSVSIDSTFDASRKEQVSFVVRYVDDSLGDVFERVIAVKESPATKELVGQSYDGASNMSGNYKGLQARIKQENPRALFVWCHSHRLALIIKQAVSSDSNTIDLFGYLESLYVFIWCSKKRAALFRENQIEHSQSHAVKRVSTTRWSSHSAALNTILKCHDALLKTLSQIKDNEKGDPVIRSVGVTATWHCKVHLWQLIFTVIFNQRI</sequence>
<dbReference type="SUPFAM" id="SSF53098">
    <property type="entry name" value="Ribonuclease H-like"/>
    <property type="match status" value="1"/>
</dbReference>
<proteinExistence type="predicted"/>
<name>A0A8R2B297_ACYPI</name>